<dbReference type="Proteomes" id="UP000708208">
    <property type="component" value="Unassembled WGS sequence"/>
</dbReference>
<proteinExistence type="predicted"/>
<feature type="non-terminal residue" evidence="1">
    <location>
        <position position="1"/>
    </location>
</feature>
<reference evidence="1" key="1">
    <citation type="submission" date="2021-06" db="EMBL/GenBank/DDBJ databases">
        <authorList>
            <person name="Hodson N. C."/>
            <person name="Mongue J. A."/>
            <person name="Jaron S. K."/>
        </authorList>
    </citation>
    <scope>NUCLEOTIDE SEQUENCE</scope>
</reference>
<dbReference type="EMBL" id="CAJVCH010070208">
    <property type="protein sequence ID" value="CAG7720382.1"/>
    <property type="molecule type" value="Genomic_DNA"/>
</dbReference>
<gene>
    <name evidence="1" type="ORF">AFUS01_LOCUS9662</name>
</gene>
<dbReference type="AlphaFoldDB" id="A0A8J2JK42"/>
<accession>A0A8J2JK42</accession>
<keyword evidence="2" id="KW-1185">Reference proteome</keyword>
<evidence type="ECO:0000313" key="1">
    <source>
        <dbReference type="EMBL" id="CAG7720382.1"/>
    </source>
</evidence>
<protein>
    <submittedName>
        <fullName evidence="1">Uncharacterized protein</fullName>
    </submittedName>
</protein>
<comment type="caution">
    <text evidence="1">The sequence shown here is derived from an EMBL/GenBank/DDBJ whole genome shotgun (WGS) entry which is preliminary data.</text>
</comment>
<name>A0A8J2JK42_9HEXA</name>
<organism evidence="1 2">
    <name type="scientific">Allacma fusca</name>
    <dbReference type="NCBI Taxonomy" id="39272"/>
    <lineage>
        <taxon>Eukaryota</taxon>
        <taxon>Metazoa</taxon>
        <taxon>Ecdysozoa</taxon>
        <taxon>Arthropoda</taxon>
        <taxon>Hexapoda</taxon>
        <taxon>Collembola</taxon>
        <taxon>Symphypleona</taxon>
        <taxon>Sminthuridae</taxon>
        <taxon>Allacma</taxon>
    </lineage>
</organism>
<evidence type="ECO:0000313" key="2">
    <source>
        <dbReference type="Proteomes" id="UP000708208"/>
    </source>
</evidence>
<sequence>ICSFSDCSCIVQNHTSILVLWKYLSLLPNHTPITGP</sequence>